<dbReference type="InterPro" id="IPR007197">
    <property type="entry name" value="rSAM"/>
</dbReference>
<dbReference type="InterPro" id="IPR048641">
    <property type="entry name" value="RlmN_N"/>
</dbReference>
<dbReference type="GO" id="GO:0005737">
    <property type="term" value="C:cytoplasm"/>
    <property type="evidence" value="ECO:0007669"/>
    <property type="project" value="UniProtKB-SubCell"/>
</dbReference>
<comment type="miscellaneous">
    <text evidence="14">Reaction proceeds by a ping-pong mechanism involving intermediate methylation of a conserved cysteine residue.</text>
</comment>
<keyword evidence="12 14" id="KW-0411">Iron-sulfur</keyword>
<dbReference type="InterPro" id="IPR027492">
    <property type="entry name" value="RNA_MTrfase_RlmN"/>
</dbReference>
<dbReference type="HAMAP" id="MF_01849">
    <property type="entry name" value="RNA_methyltr_RlmN"/>
    <property type="match status" value="1"/>
</dbReference>
<dbReference type="SFLD" id="SFLDS00029">
    <property type="entry name" value="Radical_SAM"/>
    <property type="match status" value="1"/>
</dbReference>
<dbReference type="Pfam" id="PF21016">
    <property type="entry name" value="RlmN_N"/>
    <property type="match status" value="1"/>
</dbReference>
<evidence type="ECO:0000256" key="6">
    <source>
        <dbReference type="ARBA" id="ARBA00022603"/>
    </source>
</evidence>
<feature type="binding site" evidence="14">
    <location>
        <position position="210"/>
    </location>
    <ligand>
        <name>[4Fe-4S] cluster</name>
        <dbReference type="ChEBI" id="CHEBI:49883"/>
        <note>4Fe-4S-S-AdoMet</note>
    </ligand>
</feature>
<dbReference type="PANTHER" id="PTHR30544:SF5">
    <property type="entry name" value="RADICAL SAM CORE DOMAIN-CONTAINING PROTEIN"/>
    <property type="match status" value="1"/>
</dbReference>
<dbReference type="Gene3D" id="1.10.150.530">
    <property type="match status" value="1"/>
</dbReference>
<evidence type="ECO:0000256" key="10">
    <source>
        <dbReference type="ARBA" id="ARBA00022723"/>
    </source>
</evidence>
<keyword evidence="6 14" id="KW-0489">Methyltransferase</keyword>
<evidence type="ECO:0000313" key="16">
    <source>
        <dbReference type="EMBL" id="SFS86540.1"/>
    </source>
</evidence>
<feature type="binding site" evidence="14">
    <location>
        <begin position="323"/>
        <end position="325"/>
    </location>
    <ligand>
        <name>S-adenosyl-L-methionine</name>
        <dbReference type="ChEBI" id="CHEBI:59789"/>
    </ligand>
</feature>
<keyword evidence="5 14" id="KW-0698">rRNA processing</keyword>
<dbReference type="EMBL" id="FPAJ01000003">
    <property type="protein sequence ID" value="SFS86540.1"/>
    <property type="molecule type" value="Genomic_DNA"/>
</dbReference>
<keyword evidence="9 14" id="KW-0819">tRNA processing</keyword>
<dbReference type="Proteomes" id="UP000199239">
    <property type="component" value="Unassembled WGS sequence"/>
</dbReference>
<feature type="binding site" evidence="14">
    <location>
        <position position="217"/>
    </location>
    <ligand>
        <name>[4Fe-4S] cluster</name>
        <dbReference type="ChEBI" id="CHEBI:49883"/>
        <note>4Fe-4S-S-AdoMet</note>
    </ligand>
</feature>
<evidence type="ECO:0000256" key="4">
    <source>
        <dbReference type="ARBA" id="ARBA00022490"/>
    </source>
</evidence>
<feature type="binding site" evidence="14">
    <location>
        <position position="400"/>
    </location>
    <ligand>
        <name>S-adenosyl-L-methionine</name>
        <dbReference type="ChEBI" id="CHEBI:59789"/>
    </ligand>
</feature>
<evidence type="ECO:0000256" key="14">
    <source>
        <dbReference type="HAMAP-Rule" id="MF_01849"/>
    </source>
</evidence>
<evidence type="ECO:0000256" key="12">
    <source>
        <dbReference type="ARBA" id="ARBA00023014"/>
    </source>
</evidence>
<dbReference type="SUPFAM" id="SSF102114">
    <property type="entry name" value="Radical SAM enzymes"/>
    <property type="match status" value="1"/>
</dbReference>
<evidence type="ECO:0000259" key="15">
    <source>
        <dbReference type="PROSITE" id="PS51918"/>
    </source>
</evidence>
<evidence type="ECO:0000313" key="17">
    <source>
        <dbReference type="Proteomes" id="UP000199239"/>
    </source>
</evidence>
<organism evidence="16 17">
    <name type="scientific">Sulfitobacter marinus</name>
    <dbReference type="NCBI Taxonomy" id="394264"/>
    <lineage>
        <taxon>Bacteria</taxon>
        <taxon>Pseudomonadati</taxon>
        <taxon>Pseudomonadota</taxon>
        <taxon>Alphaproteobacteria</taxon>
        <taxon>Rhodobacterales</taxon>
        <taxon>Roseobacteraceae</taxon>
        <taxon>Sulfitobacter</taxon>
    </lineage>
</organism>
<keyword evidence="8 14" id="KW-0949">S-adenosyl-L-methionine</keyword>
<comment type="subcellular location">
    <subcellularLocation>
        <location evidence="1 14">Cytoplasm</location>
    </subcellularLocation>
</comment>
<evidence type="ECO:0000256" key="11">
    <source>
        <dbReference type="ARBA" id="ARBA00023004"/>
    </source>
</evidence>
<dbReference type="SFLD" id="SFLDG01062">
    <property type="entry name" value="methyltransferase_(Class_A)"/>
    <property type="match status" value="1"/>
</dbReference>
<accession>A0A1I6TBJ7</accession>
<comment type="cofactor">
    <cofactor evidence="14">
        <name>[4Fe-4S] cluster</name>
        <dbReference type="ChEBI" id="CHEBI:49883"/>
    </cofactor>
    <text evidence="14">Binds 1 [4Fe-4S] cluster. The cluster is coordinated with 3 cysteines and an exchangeable S-adenosyl-L-methionine.</text>
</comment>
<dbReference type="Pfam" id="PF04055">
    <property type="entry name" value="Radical_SAM"/>
    <property type="match status" value="1"/>
</dbReference>
<dbReference type="GO" id="GO:0002935">
    <property type="term" value="F:tRNA (adenine(37)-C2)-methyltransferase activity"/>
    <property type="evidence" value="ECO:0007669"/>
    <property type="project" value="UniProtKB-UniRule"/>
</dbReference>
<evidence type="ECO:0000256" key="3">
    <source>
        <dbReference type="ARBA" id="ARBA00022485"/>
    </source>
</evidence>
<reference evidence="17" key="1">
    <citation type="submission" date="2016-10" db="EMBL/GenBank/DDBJ databases">
        <authorList>
            <person name="Varghese N."/>
            <person name="Submissions S."/>
        </authorList>
    </citation>
    <scope>NUCLEOTIDE SEQUENCE [LARGE SCALE GENOMIC DNA]</scope>
    <source>
        <strain evidence="17">DSM 23422</strain>
    </source>
</reference>
<dbReference type="InterPro" id="IPR013785">
    <property type="entry name" value="Aldolase_TIM"/>
</dbReference>
<evidence type="ECO:0000256" key="9">
    <source>
        <dbReference type="ARBA" id="ARBA00022694"/>
    </source>
</evidence>
<evidence type="ECO:0000256" key="13">
    <source>
        <dbReference type="ARBA" id="ARBA00023157"/>
    </source>
</evidence>
<feature type="binding site" evidence="14">
    <location>
        <begin position="269"/>
        <end position="270"/>
    </location>
    <ligand>
        <name>S-adenosyl-L-methionine</name>
        <dbReference type="ChEBI" id="CHEBI:59789"/>
    </ligand>
</feature>
<dbReference type="GO" id="GO:0030488">
    <property type="term" value="P:tRNA methylation"/>
    <property type="evidence" value="ECO:0007669"/>
    <property type="project" value="UniProtKB-UniRule"/>
</dbReference>
<dbReference type="InterPro" id="IPR004383">
    <property type="entry name" value="rRNA_lsu_MTrfase_RlmN/Cfr"/>
</dbReference>
<keyword evidence="13 14" id="KW-1015">Disulfide bond</keyword>
<feature type="active site" description="S-methylcysteine intermediate" evidence="14">
    <location>
        <position position="443"/>
    </location>
</feature>
<evidence type="ECO:0000256" key="1">
    <source>
        <dbReference type="ARBA" id="ARBA00004496"/>
    </source>
</evidence>
<dbReference type="GO" id="GO:0046872">
    <property type="term" value="F:metal ion binding"/>
    <property type="evidence" value="ECO:0007669"/>
    <property type="project" value="UniProtKB-KW"/>
</dbReference>
<sequence length="466" mass="51647">MGSSRTFALVMIVPGLVTIINTSGKPLVQPAVAFFAFCRWKRRLTLGQGPLQYAFPFDLGANAYIERSNTSRRIPMSATAPITQDVMTLPRKLPDGPINLVGLTRDAMREVLIAHGTPEKQAKMRVGQIWQWIYQWGTRDFADMTNLSKAFRAELAEKFVIAVPEVVTKQVSEDGTRKYLVRIAGGHEVEVVYIPEEGRGTLCVSSQVGCTLTCSFCHTGTQKLVRNLTAAEIIGQVMVARDDLGEWPVPGAITDAPRLLSNIVLMGMGEPLYNFENVRDAMKIAMDPEGIQLSRRRITLSTSGVVPEIARTAEEIGCQLAVSFHATTDEVRNTLVPINKRWNIAELIEALRAYPKVSNSERITFEYVMLDGVNDSDADAHRLIELIRGIPAKINLIPFNEWPGAPYKRSSNNRIRAFSEIVYKAGYASPVRKPRGEDIMAACGQLKSATERARKSRKQIEADAGL</sequence>
<dbReference type="EC" id="2.1.1.192" evidence="14"/>
<gene>
    <name evidence="14" type="primary">rlmN</name>
    <name evidence="16" type="ORF">SAMN04488040_2162</name>
</gene>
<dbReference type="SFLD" id="SFLDF00275">
    <property type="entry name" value="adenosine_C2_methyltransferase"/>
    <property type="match status" value="1"/>
</dbReference>
<feature type="active site" description="Proton acceptor" evidence="14">
    <location>
        <position position="190"/>
    </location>
</feature>
<dbReference type="GO" id="GO:0070040">
    <property type="term" value="F:rRNA (adenine(2503)-C2-)-methyltransferase activity"/>
    <property type="evidence" value="ECO:0007669"/>
    <property type="project" value="UniProtKB-UniRule"/>
</dbReference>
<dbReference type="InterPro" id="IPR058240">
    <property type="entry name" value="rSAM_sf"/>
</dbReference>
<comment type="catalytic activity">
    <reaction evidence="14">
        <text>adenosine(37) in tRNA + 2 reduced [2Fe-2S]-[ferredoxin] + 2 S-adenosyl-L-methionine = 2-methyladenosine(37) in tRNA + 5'-deoxyadenosine + L-methionine + 2 oxidized [2Fe-2S]-[ferredoxin] + S-adenosyl-L-homocysteine</text>
        <dbReference type="Rhea" id="RHEA:43332"/>
        <dbReference type="Rhea" id="RHEA-COMP:10000"/>
        <dbReference type="Rhea" id="RHEA-COMP:10001"/>
        <dbReference type="Rhea" id="RHEA-COMP:10162"/>
        <dbReference type="Rhea" id="RHEA-COMP:10485"/>
        <dbReference type="ChEBI" id="CHEBI:17319"/>
        <dbReference type="ChEBI" id="CHEBI:33737"/>
        <dbReference type="ChEBI" id="CHEBI:33738"/>
        <dbReference type="ChEBI" id="CHEBI:57844"/>
        <dbReference type="ChEBI" id="CHEBI:57856"/>
        <dbReference type="ChEBI" id="CHEBI:59789"/>
        <dbReference type="ChEBI" id="CHEBI:74411"/>
        <dbReference type="ChEBI" id="CHEBI:74497"/>
        <dbReference type="EC" id="2.1.1.192"/>
    </reaction>
</comment>
<dbReference type="GO" id="GO:0019843">
    <property type="term" value="F:rRNA binding"/>
    <property type="evidence" value="ECO:0007669"/>
    <property type="project" value="UniProtKB-UniRule"/>
</dbReference>
<dbReference type="GO" id="GO:0051539">
    <property type="term" value="F:4 iron, 4 sulfur cluster binding"/>
    <property type="evidence" value="ECO:0007669"/>
    <property type="project" value="UniProtKB-UniRule"/>
</dbReference>
<keyword evidence="17" id="KW-1185">Reference proteome</keyword>
<dbReference type="NCBIfam" id="TIGR00048">
    <property type="entry name" value="rRNA_mod_RlmN"/>
    <property type="match status" value="1"/>
</dbReference>
<comment type="function">
    <text evidence="14">Specifically methylates position 2 of adenine 2503 in 23S rRNA and position 2 of adenine 37 in tRNAs. m2A2503 modification seems to play a crucial role in the proofreading step occurring at the peptidyl transferase center and thus would serve to optimize ribosomal fidelity.</text>
</comment>
<dbReference type="Gene3D" id="3.20.20.70">
    <property type="entry name" value="Aldolase class I"/>
    <property type="match status" value="1"/>
</dbReference>
<keyword evidence="11 14" id="KW-0408">Iron</keyword>
<dbReference type="CDD" id="cd01335">
    <property type="entry name" value="Radical_SAM"/>
    <property type="match status" value="1"/>
</dbReference>
<keyword evidence="4 14" id="KW-0963">Cytoplasm</keyword>
<comment type="similarity">
    <text evidence="2 14">Belongs to the radical SAM superfamily. RlmN family.</text>
</comment>
<evidence type="ECO:0000256" key="5">
    <source>
        <dbReference type="ARBA" id="ARBA00022552"/>
    </source>
</evidence>
<evidence type="ECO:0000256" key="2">
    <source>
        <dbReference type="ARBA" id="ARBA00007544"/>
    </source>
</evidence>
<dbReference type="AlphaFoldDB" id="A0A1I6TBJ7"/>
<feature type="binding site" evidence="14">
    <location>
        <position position="214"/>
    </location>
    <ligand>
        <name>[4Fe-4S] cluster</name>
        <dbReference type="ChEBI" id="CHEBI:49883"/>
        <note>4Fe-4S-S-AdoMet</note>
    </ligand>
</feature>
<keyword evidence="10 14" id="KW-0479">Metal-binding</keyword>
<dbReference type="GO" id="GO:0000049">
    <property type="term" value="F:tRNA binding"/>
    <property type="evidence" value="ECO:0007669"/>
    <property type="project" value="UniProtKB-UniRule"/>
</dbReference>
<dbReference type="STRING" id="394264.SAMN04488040_2162"/>
<evidence type="ECO:0000256" key="8">
    <source>
        <dbReference type="ARBA" id="ARBA00022691"/>
    </source>
</evidence>
<keyword evidence="7 14" id="KW-0808">Transferase</keyword>
<dbReference type="FunFam" id="3.20.20.70:FF:000008">
    <property type="entry name" value="Dual-specificity RNA methyltransferase RlmN"/>
    <property type="match status" value="1"/>
</dbReference>
<comment type="catalytic activity">
    <reaction evidence="14">
        <text>adenosine(2503) in 23S rRNA + 2 reduced [2Fe-2S]-[ferredoxin] + 2 S-adenosyl-L-methionine = 2-methyladenosine(2503) in 23S rRNA + 5'-deoxyadenosine + L-methionine + 2 oxidized [2Fe-2S]-[ferredoxin] + S-adenosyl-L-homocysteine</text>
        <dbReference type="Rhea" id="RHEA:42916"/>
        <dbReference type="Rhea" id="RHEA-COMP:10000"/>
        <dbReference type="Rhea" id="RHEA-COMP:10001"/>
        <dbReference type="Rhea" id="RHEA-COMP:10152"/>
        <dbReference type="Rhea" id="RHEA-COMP:10282"/>
        <dbReference type="ChEBI" id="CHEBI:17319"/>
        <dbReference type="ChEBI" id="CHEBI:33737"/>
        <dbReference type="ChEBI" id="CHEBI:33738"/>
        <dbReference type="ChEBI" id="CHEBI:57844"/>
        <dbReference type="ChEBI" id="CHEBI:57856"/>
        <dbReference type="ChEBI" id="CHEBI:59789"/>
        <dbReference type="ChEBI" id="CHEBI:74411"/>
        <dbReference type="ChEBI" id="CHEBI:74497"/>
        <dbReference type="EC" id="2.1.1.192"/>
    </reaction>
</comment>
<comment type="caution">
    <text evidence="14">Lacks conserved residue(s) required for the propagation of feature annotation.</text>
</comment>
<protein>
    <recommendedName>
        <fullName evidence="14">Dual-specificity RNA methyltransferase RlmN</fullName>
        <ecNumber evidence="14">2.1.1.192</ecNumber>
    </recommendedName>
    <alternativeName>
        <fullName evidence="14">23S rRNA (adenine(2503)-C(2))-methyltransferase</fullName>
    </alternativeName>
    <alternativeName>
        <fullName evidence="14">23S rRNA m2A2503 methyltransferase</fullName>
    </alternativeName>
    <alternativeName>
        <fullName evidence="14">Ribosomal RNA large subunit methyltransferase N</fullName>
    </alternativeName>
    <alternativeName>
        <fullName evidence="14">tRNA (adenine(37)-C(2))-methyltransferase</fullName>
    </alternativeName>
    <alternativeName>
        <fullName evidence="14">tRNA m2A37 methyltransferase</fullName>
    </alternativeName>
</protein>
<keyword evidence="3 14" id="KW-0004">4Fe-4S</keyword>
<evidence type="ECO:0000256" key="7">
    <source>
        <dbReference type="ARBA" id="ARBA00022679"/>
    </source>
</evidence>
<dbReference type="PANTHER" id="PTHR30544">
    <property type="entry name" value="23S RRNA METHYLTRANSFERASE"/>
    <property type="match status" value="1"/>
</dbReference>
<name>A0A1I6TBJ7_9RHOB</name>
<dbReference type="GO" id="GO:0070475">
    <property type="term" value="P:rRNA base methylation"/>
    <property type="evidence" value="ECO:0007669"/>
    <property type="project" value="UniProtKB-UniRule"/>
</dbReference>
<feature type="domain" description="Radical SAM core" evidence="15">
    <location>
        <begin position="196"/>
        <end position="438"/>
    </location>
</feature>
<dbReference type="InterPro" id="IPR040072">
    <property type="entry name" value="Methyltransferase_A"/>
</dbReference>
<feature type="binding site" evidence="14">
    <location>
        <position position="301"/>
    </location>
    <ligand>
        <name>S-adenosyl-L-methionine</name>
        <dbReference type="ChEBI" id="CHEBI:59789"/>
    </ligand>
</feature>
<proteinExistence type="inferred from homology"/>
<dbReference type="PROSITE" id="PS51918">
    <property type="entry name" value="RADICAL_SAM"/>
    <property type="match status" value="1"/>
</dbReference>